<dbReference type="AlphaFoldDB" id="Q2GIZ4"/>
<protein>
    <submittedName>
        <fullName evidence="1">Uncharacterized protein</fullName>
    </submittedName>
</protein>
<dbReference type="EMBL" id="CP000235">
    <property type="protein sequence ID" value="ABD43886.1"/>
    <property type="molecule type" value="Genomic_DNA"/>
</dbReference>
<reference evidence="1 2" key="1">
    <citation type="journal article" date="2006" name="PLoS Genet.">
        <title>Comparative genomics of emerging human ehrlichiosis agents.</title>
        <authorList>
            <person name="Dunning Hotopp J.C."/>
            <person name="Lin M."/>
            <person name="Madupu R."/>
            <person name="Crabtree J."/>
            <person name="Angiuoli S.V."/>
            <person name="Eisen J.A."/>
            <person name="Seshadri R."/>
            <person name="Ren Q."/>
            <person name="Wu M."/>
            <person name="Utterback T.R."/>
            <person name="Smith S."/>
            <person name="Lewis M."/>
            <person name="Khouri H."/>
            <person name="Zhang C."/>
            <person name="Niu H."/>
            <person name="Lin Q."/>
            <person name="Ohashi N."/>
            <person name="Zhi N."/>
            <person name="Nelson W."/>
            <person name="Brinkac L.M."/>
            <person name="Dodson R.J."/>
            <person name="Rosovitz M.J."/>
            <person name="Sundaram J."/>
            <person name="Daugherty S.C."/>
            <person name="Davidsen T."/>
            <person name="Durkin A.S."/>
            <person name="Gwinn M."/>
            <person name="Haft D.H."/>
            <person name="Selengut J.D."/>
            <person name="Sullivan S.A."/>
            <person name="Zafar N."/>
            <person name="Zhou L."/>
            <person name="Benahmed F."/>
            <person name="Forberger H."/>
            <person name="Halpin R."/>
            <person name="Mulligan S."/>
            <person name="Robinson J."/>
            <person name="White O."/>
            <person name="Rikihisa Y."/>
            <person name="Tettelin H."/>
        </authorList>
    </citation>
    <scope>NUCLEOTIDE SEQUENCE [LARGE SCALE GENOMIC DNA]</scope>
    <source>
        <strain evidence="1 2">HZ</strain>
    </source>
</reference>
<name>Q2GIZ4_ANAPZ</name>
<sequence>MGIYPKNIAQVALQFGDSTEHSISIKTLHGR</sequence>
<proteinExistence type="predicted"/>
<dbReference type="PaxDb" id="212042-APH_1109"/>
<evidence type="ECO:0000313" key="1">
    <source>
        <dbReference type="EMBL" id="ABD43886.1"/>
    </source>
</evidence>
<organism evidence="1 2">
    <name type="scientific">Anaplasma phagocytophilum (strain HZ)</name>
    <dbReference type="NCBI Taxonomy" id="212042"/>
    <lineage>
        <taxon>Bacteria</taxon>
        <taxon>Pseudomonadati</taxon>
        <taxon>Pseudomonadota</taxon>
        <taxon>Alphaproteobacteria</taxon>
        <taxon>Rickettsiales</taxon>
        <taxon>Anaplasmataceae</taxon>
        <taxon>Anaplasma</taxon>
        <taxon>phagocytophilum group</taxon>
    </lineage>
</organism>
<gene>
    <name evidence="1" type="ordered locus">APH_1109</name>
</gene>
<dbReference type="KEGG" id="aph:APH_1109"/>
<dbReference type="HOGENOM" id="CLU_218587_0_0_5"/>
<dbReference type="EnsemblBacteria" id="ABD43886">
    <property type="protein sequence ID" value="ABD43886"/>
    <property type="gene ID" value="APH_1109"/>
</dbReference>
<keyword evidence="2" id="KW-1185">Reference proteome</keyword>
<dbReference type="Proteomes" id="UP000001943">
    <property type="component" value="Chromosome"/>
</dbReference>
<accession>Q2GIZ4</accession>
<dbReference type="STRING" id="212042.APH_1109"/>
<evidence type="ECO:0000313" key="2">
    <source>
        <dbReference type="Proteomes" id="UP000001943"/>
    </source>
</evidence>